<dbReference type="EMBL" id="SJSM01000003">
    <property type="protein sequence ID" value="TCC97648.1"/>
    <property type="molecule type" value="Genomic_DNA"/>
</dbReference>
<sequence length="241" mass="28383">MYKALIVFLFFLVTTNGFSTSLPEGKAVKNIPLKNDTNAISVRSFDLQKIKEYSSQKEFRYDDVTPINTSWWDRFWAWFWDLFEVTLKNNYSWGFLKYVVIFIVVGLVVFAVIKLIGLDLNIFAGKSKSIDVPYNESHENIHEINFNEEIEKAVANGNYRLAVRLSYLRSLKLLNDKELINWQPEKTNQTYINEIIDPDRKQQFAGLTRQFEYIWYGEFFIDKESFIAVKGSFERFNVKAL</sequence>
<evidence type="ECO:0000259" key="3">
    <source>
        <dbReference type="Pfam" id="PF13559"/>
    </source>
</evidence>
<dbReference type="Pfam" id="PF13559">
    <property type="entry name" value="DUF4129"/>
    <property type="match status" value="1"/>
</dbReference>
<keyword evidence="1" id="KW-0472">Membrane</keyword>
<dbReference type="AlphaFoldDB" id="A0A4R0NBP1"/>
<dbReference type="Proteomes" id="UP000291117">
    <property type="component" value="Unassembled WGS sequence"/>
</dbReference>
<evidence type="ECO:0000256" key="1">
    <source>
        <dbReference type="SAM" id="Phobius"/>
    </source>
</evidence>
<name>A0A4R0NBP1_9SPHI</name>
<keyword evidence="1" id="KW-1133">Transmembrane helix</keyword>
<feature type="domain" description="Protein-glutamine gamma-glutamyltransferase-like C-terminal" evidence="3">
    <location>
        <begin position="167"/>
        <end position="219"/>
    </location>
</feature>
<dbReference type="RefSeq" id="WP_131608007.1">
    <property type="nucleotide sequence ID" value="NZ_SJSM01000003.1"/>
</dbReference>
<keyword evidence="1" id="KW-0812">Transmembrane</keyword>
<evidence type="ECO:0000256" key="2">
    <source>
        <dbReference type="SAM" id="SignalP"/>
    </source>
</evidence>
<gene>
    <name evidence="4" type="ORF">EZ444_06960</name>
</gene>
<comment type="caution">
    <text evidence="4">The sequence shown here is derived from an EMBL/GenBank/DDBJ whole genome shotgun (WGS) entry which is preliminary data.</text>
</comment>
<evidence type="ECO:0000313" key="4">
    <source>
        <dbReference type="EMBL" id="TCC97648.1"/>
    </source>
</evidence>
<feature type="chain" id="PRO_5020192793" evidence="2">
    <location>
        <begin position="20"/>
        <end position="241"/>
    </location>
</feature>
<protein>
    <submittedName>
        <fullName evidence="4">DUF4129 domain-containing protein</fullName>
    </submittedName>
</protein>
<proteinExistence type="predicted"/>
<keyword evidence="2" id="KW-0732">Signal</keyword>
<dbReference type="InterPro" id="IPR025403">
    <property type="entry name" value="TgpA-like_C"/>
</dbReference>
<keyword evidence="5" id="KW-1185">Reference proteome</keyword>
<organism evidence="4 5">
    <name type="scientific">Pedobacter hiemivivus</name>
    <dbReference type="NCBI Taxonomy" id="2530454"/>
    <lineage>
        <taxon>Bacteria</taxon>
        <taxon>Pseudomonadati</taxon>
        <taxon>Bacteroidota</taxon>
        <taxon>Sphingobacteriia</taxon>
        <taxon>Sphingobacteriales</taxon>
        <taxon>Sphingobacteriaceae</taxon>
        <taxon>Pedobacter</taxon>
    </lineage>
</organism>
<accession>A0A4R0NBP1</accession>
<feature type="transmembrane region" description="Helical" evidence="1">
    <location>
        <begin position="95"/>
        <end position="118"/>
    </location>
</feature>
<reference evidence="4 5" key="1">
    <citation type="submission" date="2019-02" db="EMBL/GenBank/DDBJ databases">
        <title>Pedobacter sp. RP-3-8 sp. nov., isolated from Arctic soil.</title>
        <authorList>
            <person name="Dahal R.H."/>
        </authorList>
    </citation>
    <scope>NUCLEOTIDE SEQUENCE [LARGE SCALE GENOMIC DNA]</scope>
    <source>
        <strain evidence="4 5">RP-3-8</strain>
    </source>
</reference>
<evidence type="ECO:0000313" key="5">
    <source>
        <dbReference type="Proteomes" id="UP000291117"/>
    </source>
</evidence>
<dbReference type="OrthoDB" id="5491447at2"/>
<feature type="signal peptide" evidence="2">
    <location>
        <begin position="1"/>
        <end position="19"/>
    </location>
</feature>